<dbReference type="PANTHER" id="PTHR43266">
    <property type="entry name" value="MACROLIDE-EFFLUX PROTEIN"/>
    <property type="match status" value="1"/>
</dbReference>
<evidence type="ECO:0000256" key="5">
    <source>
        <dbReference type="ARBA" id="ARBA00022989"/>
    </source>
</evidence>
<feature type="transmembrane region" description="Helical" evidence="7">
    <location>
        <begin position="143"/>
        <end position="166"/>
    </location>
</feature>
<feature type="transmembrane region" description="Helical" evidence="7">
    <location>
        <begin position="375"/>
        <end position="396"/>
    </location>
</feature>
<keyword evidence="6 7" id="KW-0472">Membrane</keyword>
<keyword evidence="5 7" id="KW-1133">Transmembrane helix</keyword>
<reference evidence="9 10" key="1">
    <citation type="submission" date="2019-07" db="EMBL/GenBank/DDBJ databases">
        <title>Diversity of Bacteria from Kongsfjorden, Arctic.</title>
        <authorList>
            <person name="Yu Y."/>
        </authorList>
    </citation>
    <scope>NUCLEOTIDE SEQUENCE [LARGE SCALE GENOMIC DNA]</scope>
    <source>
        <strain evidence="9 10">SM1923</strain>
    </source>
</reference>
<dbReference type="SUPFAM" id="SSF103473">
    <property type="entry name" value="MFS general substrate transporter"/>
    <property type="match status" value="1"/>
</dbReference>
<dbReference type="SMART" id="SM00563">
    <property type="entry name" value="PlsC"/>
    <property type="match status" value="1"/>
</dbReference>
<feature type="transmembrane region" description="Helical" evidence="7">
    <location>
        <begin position="262"/>
        <end position="281"/>
    </location>
</feature>
<dbReference type="STRING" id="553385.GCA_000591415_03249"/>
<feature type="transmembrane region" description="Helical" evidence="7">
    <location>
        <begin position="229"/>
        <end position="250"/>
    </location>
</feature>
<comment type="caution">
    <text evidence="9">The sequence shown here is derived from an EMBL/GenBank/DDBJ whole genome shotgun (WGS) entry which is preliminary data.</text>
</comment>
<dbReference type="AlphaFoldDB" id="A0A558HDS4"/>
<dbReference type="GO" id="GO:0022857">
    <property type="term" value="F:transmembrane transporter activity"/>
    <property type="evidence" value="ECO:0007669"/>
    <property type="project" value="InterPro"/>
</dbReference>
<dbReference type="PANTHER" id="PTHR43266:SF2">
    <property type="entry name" value="MAJOR FACILITATOR SUPERFAMILY (MFS) PROFILE DOMAIN-CONTAINING PROTEIN"/>
    <property type="match status" value="1"/>
</dbReference>
<dbReference type="Pfam" id="PF07690">
    <property type="entry name" value="MFS_1"/>
    <property type="match status" value="1"/>
</dbReference>
<dbReference type="OrthoDB" id="9803968at2"/>
<protein>
    <submittedName>
        <fullName evidence="9">MFS transporter</fullName>
    </submittedName>
</protein>
<feature type="domain" description="Phospholipid/glycerol acyltransferase" evidence="8">
    <location>
        <begin position="454"/>
        <end position="570"/>
    </location>
</feature>
<evidence type="ECO:0000256" key="3">
    <source>
        <dbReference type="ARBA" id="ARBA00022475"/>
    </source>
</evidence>
<evidence type="ECO:0000313" key="9">
    <source>
        <dbReference type="EMBL" id="TVU67270.1"/>
    </source>
</evidence>
<dbReference type="InterPro" id="IPR036259">
    <property type="entry name" value="MFS_trans_sf"/>
</dbReference>
<evidence type="ECO:0000256" key="2">
    <source>
        <dbReference type="ARBA" id="ARBA00022448"/>
    </source>
</evidence>
<dbReference type="Gene3D" id="1.20.1250.20">
    <property type="entry name" value="MFS general substrate transporter like domains"/>
    <property type="match status" value="1"/>
</dbReference>
<keyword evidence="10" id="KW-1185">Reference proteome</keyword>
<dbReference type="Proteomes" id="UP000319941">
    <property type="component" value="Unassembled WGS sequence"/>
</dbReference>
<dbReference type="GO" id="GO:0016746">
    <property type="term" value="F:acyltransferase activity"/>
    <property type="evidence" value="ECO:0007669"/>
    <property type="project" value="InterPro"/>
</dbReference>
<keyword evidence="2" id="KW-0813">Transport</keyword>
<dbReference type="InterPro" id="IPR002123">
    <property type="entry name" value="Plipid/glycerol_acylTrfase"/>
</dbReference>
<evidence type="ECO:0000256" key="7">
    <source>
        <dbReference type="SAM" id="Phobius"/>
    </source>
</evidence>
<keyword evidence="4 7" id="KW-0812">Transmembrane</keyword>
<feature type="transmembrane region" description="Helical" evidence="7">
    <location>
        <begin position="402"/>
        <end position="419"/>
    </location>
</feature>
<dbReference type="Pfam" id="PF01553">
    <property type="entry name" value="Acyltransferase"/>
    <property type="match status" value="1"/>
</dbReference>
<feature type="transmembrane region" description="Helical" evidence="7">
    <location>
        <begin position="53"/>
        <end position="74"/>
    </location>
</feature>
<dbReference type="RefSeq" id="WP_024953040.1">
    <property type="nucleotide sequence ID" value="NZ_CAWOWR010000061.1"/>
</dbReference>
<evidence type="ECO:0000256" key="6">
    <source>
        <dbReference type="ARBA" id="ARBA00023136"/>
    </source>
</evidence>
<comment type="subcellular location">
    <subcellularLocation>
        <location evidence="1">Cell membrane</location>
        <topology evidence="1">Multi-pass membrane protein</topology>
    </subcellularLocation>
</comment>
<evidence type="ECO:0000256" key="4">
    <source>
        <dbReference type="ARBA" id="ARBA00022692"/>
    </source>
</evidence>
<evidence type="ECO:0000313" key="10">
    <source>
        <dbReference type="Proteomes" id="UP000319941"/>
    </source>
</evidence>
<gene>
    <name evidence="9" type="ORF">FQP86_17150</name>
</gene>
<evidence type="ECO:0000256" key="1">
    <source>
        <dbReference type="ARBA" id="ARBA00004651"/>
    </source>
</evidence>
<feature type="transmembrane region" description="Helical" evidence="7">
    <location>
        <begin position="86"/>
        <end position="103"/>
    </location>
</feature>
<proteinExistence type="predicted"/>
<dbReference type="EMBL" id="VNFH01000016">
    <property type="protein sequence ID" value="TVU67270.1"/>
    <property type="molecule type" value="Genomic_DNA"/>
</dbReference>
<evidence type="ECO:0000259" key="8">
    <source>
        <dbReference type="SMART" id="SM00563"/>
    </source>
</evidence>
<feature type="transmembrane region" description="Helical" evidence="7">
    <location>
        <begin position="331"/>
        <end position="354"/>
    </location>
</feature>
<dbReference type="CDD" id="cd07989">
    <property type="entry name" value="LPLAT_AGPAT-like"/>
    <property type="match status" value="1"/>
</dbReference>
<keyword evidence="3" id="KW-1003">Cell membrane</keyword>
<organism evidence="9 10">
    <name type="scientific">Cobetia crustatorum</name>
    <dbReference type="NCBI Taxonomy" id="553385"/>
    <lineage>
        <taxon>Bacteria</taxon>
        <taxon>Pseudomonadati</taxon>
        <taxon>Pseudomonadota</taxon>
        <taxon>Gammaproteobacteria</taxon>
        <taxon>Oceanospirillales</taxon>
        <taxon>Halomonadaceae</taxon>
        <taxon>Cobetia</taxon>
    </lineage>
</organism>
<feature type="transmembrane region" description="Helical" evidence="7">
    <location>
        <begin position="293"/>
        <end position="311"/>
    </location>
</feature>
<dbReference type="InterPro" id="IPR011701">
    <property type="entry name" value="MFS"/>
</dbReference>
<accession>A0A558HDS4</accession>
<feature type="transmembrane region" description="Helical" evidence="7">
    <location>
        <begin position="172"/>
        <end position="192"/>
    </location>
</feature>
<sequence length="630" mass="68627">MSRELLRRPRFAPFFWTQALGAFNDNLFKNALLLLMTFVVIEQRGWDTGIVNNLAAGLFILPFLLFSAWGGLLADRLDKQRLIVNLKWLELATMSVAAGALIFEAWELLLALLFMMGTQSALFGPVKYAILPQHLKADELVSGNAWVELGTFLAILVGTLAAAALMALGGDLARWALSASLVTLSLLGVFVARRIPPAPSLSPGPVPWRPLSGSIAVMREGLGNRRLKWALLGISAFWFLGASYLTQLPAYARDIVHGAEGATSALLAAFAIGIGMGSLACERVSRGRLETGLVPFGALIIFVGGLDLALRPMLGSAEQATPLLELLQVSGFWRMCLDLGVIGFGGGLYIVPLYTLLQVRSPEDHRARVIAANNVLNALLMVLSAGFGILMLSTLGRSLSDFLLVLAVISALIAVVCMLRDPRPFLRLNIFILIHLMYRLHLKGRWRIPAEGAALVVCNHVSFMDALILGGASPRPLRFLMDAEIYHSPWLKWFFRIAGAIPVDSSRKDPAGVRRSLEEVGKALRAGEVVMIFPEGQLTRDGEVGRFRRGLELILARNPAPVIPMALGGLWGSWFSHGGGPAFAKWPRRIRGRVELCAGRTFEAEGVKAAELESAVRDLHRKATRLSKGR</sequence>
<dbReference type="CDD" id="cd06173">
    <property type="entry name" value="MFS_MefA_like"/>
    <property type="match status" value="1"/>
</dbReference>
<name>A0A558HDS4_9GAMM</name>
<dbReference type="GO" id="GO:0005886">
    <property type="term" value="C:plasma membrane"/>
    <property type="evidence" value="ECO:0007669"/>
    <property type="project" value="UniProtKB-SubCell"/>
</dbReference>
<dbReference type="SUPFAM" id="SSF69593">
    <property type="entry name" value="Glycerol-3-phosphate (1)-acyltransferase"/>
    <property type="match status" value="1"/>
</dbReference>